<keyword evidence="2" id="KW-1185">Reference proteome</keyword>
<protein>
    <recommendedName>
        <fullName evidence="3">F-box domain-containing protein</fullName>
    </recommendedName>
</protein>
<reference evidence="1" key="1">
    <citation type="submission" date="2021-12" db="EMBL/GenBank/DDBJ databases">
        <authorList>
            <person name="Zaccaron A."/>
            <person name="Stergiopoulos I."/>
        </authorList>
    </citation>
    <scope>NUCLEOTIDE SEQUENCE</scope>
    <source>
        <strain evidence="1">Race5_Kim</strain>
    </source>
</reference>
<dbReference type="GeneID" id="71986174"/>
<evidence type="ECO:0008006" key="3">
    <source>
        <dbReference type="Google" id="ProtNLM"/>
    </source>
</evidence>
<dbReference type="AlphaFoldDB" id="A0A9Q8P8S5"/>
<proteinExistence type="predicted"/>
<organism evidence="1 2">
    <name type="scientific">Passalora fulva</name>
    <name type="common">Tomato leaf mold</name>
    <name type="synonym">Cladosporium fulvum</name>
    <dbReference type="NCBI Taxonomy" id="5499"/>
    <lineage>
        <taxon>Eukaryota</taxon>
        <taxon>Fungi</taxon>
        <taxon>Dikarya</taxon>
        <taxon>Ascomycota</taxon>
        <taxon>Pezizomycotina</taxon>
        <taxon>Dothideomycetes</taxon>
        <taxon>Dothideomycetidae</taxon>
        <taxon>Mycosphaerellales</taxon>
        <taxon>Mycosphaerellaceae</taxon>
        <taxon>Fulvia</taxon>
    </lineage>
</organism>
<accession>A0A9Q8P8S5</accession>
<evidence type="ECO:0000313" key="1">
    <source>
        <dbReference type="EMBL" id="UJO17519.1"/>
    </source>
</evidence>
<dbReference type="OrthoDB" id="5279008at2759"/>
<name>A0A9Q8P8S5_PASFU</name>
<dbReference type="KEGG" id="ffu:CLAFUR5_06296"/>
<evidence type="ECO:0000313" key="2">
    <source>
        <dbReference type="Proteomes" id="UP000756132"/>
    </source>
</evidence>
<gene>
    <name evidence="1" type="ORF">CLAFUR5_06296</name>
</gene>
<dbReference type="EMBL" id="CP090167">
    <property type="protein sequence ID" value="UJO17519.1"/>
    <property type="molecule type" value="Genomic_DNA"/>
</dbReference>
<sequence>MANATLLSLSLEMLQHIFTFIKPTHLSALRLTCKELEGAVLDQWAACWIADLEGFMFSPARLSRLQSLLLVERFERKIRNVCLTLDVTENSKWEIDLAPSEDTEFLLAQEYIWVGINVGWYNTYLRDLNIDWATIHDVLLLVAEHGSCRLSLDLKGYSDTTSDVKGRFPTITTDMLFVAMKINCLFRSLRITEGFECQSRELGFLSQTLSSYAANSLEHFDFRVEVKDKASMAGKTAAHSFGLSRDILRKATKIRALSIELKTEDYRVIEHPESVKLAREVTSAVQMDLLASLHLSDVQVPLCDMLEMFKLCSRALKDIEINNVWLMAPEDPWLEIARHLRHSFQLESFRVEDLCKIEPEDGKLLDALFSSPWFEPGVCLETWGLKDTTAFLDHIIKHGVTYKRV</sequence>
<reference evidence="1" key="2">
    <citation type="journal article" date="2022" name="Microb. Genom.">
        <title>A chromosome-scale genome assembly of the tomato pathogen Cladosporium fulvum reveals a compartmentalized genome architecture and the presence of a dispensable chromosome.</title>
        <authorList>
            <person name="Zaccaron A.Z."/>
            <person name="Chen L.H."/>
            <person name="Samaras A."/>
            <person name="Stergiopoulos I."/>
        </authorList>
    </citation>
    <scope>NUCLEOTIDE SEQUENCE</scope>
    <source>
        <strain evidence="1">Race5_Kim</strain>
    </source>
</reference>
<dbReference type="Proteomes" id="UP000756132">
    <property type="component" value="Chromosome 5"/>
</dbReference>
<dbReference type="RefSeq" id="XP_047761885.1">
    <property type="nucleotide sequence ID" value="XM_047905444.1"/>
</dbReference>